<keyword evidence="3" id="KW-0347">Helicase</keyword>
<dbReference type="Gene3D" id="3.40.50.300">
    <property type="entry name" value="P-loop containing nucleotide triphosphate hydrolases"/>
    <property type="match status" value="2"/>
</dbReference>
<dbReference type="GO" id="GO:0003677">
    <property type="term" value="F:DNA binding"/>
    <property type="evidence" value="ECO:0007669"/>
    <property type="project" value="InterPro"/>
</dbReference>
<dbReference type="InterPro" id="IPR001650">
    <property type="entry name" value="Helicase_C-like"/>
</dbReference>
<feature type="domain" description="Helicase C-terminal" evidence="2">
    <location>
        <begin position="269"/>
        <end position="408"/>
    </location>
</feature>
<dbReference type="SMART" id="SM00490">
    <property type="entry name" value="HELICc"/>
    <property type="match status" value="1"/>
</dbReference>
<organism evidence="3 4">
    <name type="scientific">Vibrio furnissii</name>
    <dbReference type="NCBI Taxonomy" id="29494"/>
    <lineage>
        <taxon>Bacteria</taxon>
        <taxon>Pseudomonadati</taxon>
        <taxon>Pseudomonadota</taxon>
        <taxon>Gammaproteobacteria</taxon>
        <taxon>Vibrionales</taxon>
        <taxon>Vibrionaceae</taxon>
        <taxon>Vibrio</taxon>
    </lineage>
</organism>
<dbReference type="Pfam" id="PF04851">
    <property type="entry name" value="ResIII"/>
    <property type="match status" value="1"/>
</dbReference>
<dbReference type="SMART" id="SM00487">
    <property type="entry name" value="DEXDc"/>
    <property type="match status" value="1"/>
</dbReference>
<dbReference type="Proteomes" id="UP000051221">
    <property type="component" value="Unassembled WGS sequence"/>
</dbReference>
<dbReference type="PANTHER" id="PTHR47396">
    <property type="entry name" value="TYPE I RESTRICTION ENZYME ECOKI R PROTEIN"/>
    <property type="match status" value="1"/>
</dbReference>
<sequence>MGIVKESLVGKSQLSWLGLADKKTSPDEIYTSWCVNNFIFQEENLALKIPGLRPPQIGGIYAALGYEKSEASSAATIVMPTGTGKTETILSIVVAGRFRKTLVIVPSDALREQTKKKFLELGLLRQLGMLNDSFENPIVATIKHGIQDIIEINQLLNSNVIIATAAALSQFHKDALEALTKACSHLVVDEAHHVTASTWARIKAQFADKPVFQFTATPFRTDCSRVDGKIIFNYSLSKAQLDGYFKPIEFHPVKEFVEEKADKVIAQKAIDLLKADLKNGLNHIVMARANNIKRATQVFEYYKNETELNPILITSKAKRKDEVLKAIKAGKHRIIVCVNMLGEGFDLPQLKISAIHDPHKSINVMLQFTGRFTRTTQGVGDAKFVANIANPKLNDCLEELYNEDSDWNCIISNISSEKVTSELRYQDFKAGFSEPSKLLDLGLTPSISTTVFNLRAATWKPENFYKFGNKHFQIHDSVLNDEQDTLVFSVKSYAPVGWSSSKELFDESWDLYIAYLDKRNKLLFIHSSAKDGLVKRLAKLIADGAPQVNGERVFRALSGLKRLKLQNVGLNKNKKGLRYSMHTGTEINDQIPDIEAKRSIKSNIFGKGYEDGKLVSVGCSYKGKVWSMDSDSLEQWIDWCKNVGKKILDESIDTNQVLKTAMQSEELTEYPELRLLNVEWPVELLRKNDRKVYLSDGKWEETLFNCELTLSDKTNDKDNIRHFDISTPRGSFGVSATITAKGEVTYSSDTPLYIIIGSEERLLTDFFDENPPAFFLEDTSIIDGGYRYYSYEEYAYLYSLNNIEGWLWDGVDISVESQTHLRHPHSIQFHTIQQIKDNYDLVFDDDGSGEIADIVAIKNNDDSELIIDLYHCKYCTKKRGVAKPGARVDDIYQVAGQAVKSIKWFANKEALINRLIDRERVRLSQEKASRIDKGTLEQLIHLSKVARYASFKVGVAIVQPAISKPLISKDILSVLGATEAYIDEISSIKLRVIINQAS</sequence>
<dbReference type="PROSITE" id="PS51194">
    <property type="entry name" value="HELICASE_CTER"/>
    <property type="match status" value="1"/>
</dbReference>
<evidence type="ECO:0000259" key="2">
    <source>
        <dbReference type="PROSITE" id="PS51194"/>
    </source>
</evidence>
<dbReference type="GO" id="GO:0016787">
    <property type="term" value="F:hydrolase activity"/>
    <property type="evidence" value="ECO:0007669"/>
    <property type="project" value="InterPro"/>
</dbReference>
<dbReference type="CDD" id="cd18785">
    <property type="entry name" value="SF2_C"/>
    <property type="match status" value="1"/>
</dbReference>
<dbReference type="InterPro" id="IPR027417">
    <property type="entry name" value="P-loop_NTPase"/>
</dbReference>
<dbReference type="GO" id="GO:0004386">
    <property type="term" value="F:helicase activity"/>
    <property type="evidence" value="ECO:0007669"/>
    <property type="project" value="UniProtKB-KW"/>
</dbReference>
<dbReference type="SUPFAM" id="SSF52540">
    <property type="entry name" value="P-loop containing nucleoside triphosphate hydrolases"/>
    <property type="match status" value="1"/>
</dbReference>
<keyword evidence="4" id="KW-1185">Reference proteome</keyword>
<keyword evidence="3" id="KW-0547">Nucleotide-binding</keyword>
<evidence type="ECO:0000259" key="1">
    <source>
        <dbReference type="PROSITE" id="PS51192"/>
    </source>
</evidence>
<comment type="caution">
    <text evidence="3">The sequence shown here is derived from an EMBL/GenBank/DDBJ whole genome shotgun (WGS) entry which is preliminary data.</text>
</comment>
<dbReference type="AlphaFoldDB" id="A0A0Q2R7D9"/>
<feature type="domain" description="Helicase ATP-binding" evidence="1">
    <location>
        <begin position="66"/>
        <end position="236"/>
    </location>
</feature>
<dbReference type="InterPro" id="IPR050742">
    <property type="entry name" value="Helicase_Restrict-Modif_Enz"/>
</dbReference>
<reference evidence="3 4" key="1">
    <citation type="submission" date="2015-08" db="EMBL/GenBank/DDBJ databases">
        <title>Antibacterial properties of a collection of Vibrionaceae strains.</title>
        <authorList>
            <person name="Giubergia S."/>
        </authorList>
    </citation>
    <scope>NUCLEOTIDE SEQUENCE [LARGE SCALE GENOMIC DNA]</scope>
    <source>
        <strain evidence="3 4">S0821</strain>
    </source>
</reference>
<dbReference type="CDD" id="cd17926">
    <property type="entry name" value="DEXHc_RE"/>
    <property type="match status" value="1"/>
</dbReference>
<dbReference type="GO" id="GO:0005829">
    <property type="term" value="C:cytosol"/>
    <property type="evidence" value="ECO:0007669"/>
    <property type="project" value="TreeGrafter"/>
</dbReference>
<protein>
    <submittedName>
        <fullName evidence="3">Helicase</fullName>
    </submittedName>
</protein>
<name>A0A0Q2R7D9_VIBFU</name>
<evidence type="ECO:0000313" key="4">
    <source>
        <dbReference type="Proteomes" id="UP000051221"/>
    </source>
</evidence>
<dbReference type="PROSITE" id="PS51192">
    <property type="entry name" value="HELICASE_ATP_BIND_1"/>
    <property type="match status" value="1"/>
</dbReference>
<dbReference type="EMBL" id="LKHS01000001">
    <property type="protein sequence ID" value="KQH88029.1"/>
    <property type="molecule type" value="Genomic_DNA"/>
</dbReference>
<dbReference type="GO" id="GO:0005524">
    <property type="term" value="F:ATP binding"/>
    <property type="evidence" value="ECO:0007669"/>
    <property type="project" value="InterPro"/>
</dbReference>
<gene>
    <name evidence="3" type="ORF">AMR76_01700</name>
</gene>
<dbReference type="InterPro" id="IPR006935">
    <property type="entry name" value="Helicase/UvrB_N"/>
</dbReference>
<proteinExistence type="predicted"/>
<dbReference type="PANTHER" id="PTHR47396:SF1">
    <property type="entry name" value="ATP-DEPENDENT HELICASE IRC3-RELATED"/>
    <property type="match status" value="1"/>
</dbReference>
<evidence type="ECO:0000313" key="3">
    <source>
        <dbReference type="EMBL" id="KQH88029.1"/>
    </source>
</evidence>
<dbReference type="RefSeq" id="WP_055465066.1">
    <property type="nucleotide sequence ID" value="NZ_LKHS01000001.1"/>
</dbReference>
<keyword evidence="3" id="KW-0067">ATP-binding</keyword>
<keyword evidence="3" id="KW-0378">Hydrolase</keyword>
<dbReference type="Pfam" id="PF00271">
    <property type="entry name" value="Helicase_C"/>
    <property type="match status" value="1"/>
</dbReference>
<accession>A0A0Q2R7D9</accession>
<dbReference type="InParanoid" id="A0A0Q2R7D9"/>
<dbReference type="InterPro" id="IPR014001">
    <property type="entry name" value="Helicase_ATP-bd"/>
</dbReference>